<evidence type="ECO:0000256" key="1">
    <source>
        <dbReference type="ARBA" id="ARBA00006987"/>
    </source>
</evidence>
<dbReference type="Gene3D" id="3.40.190.10">
    <property type="entry name" value="Periplasmic binding protein-like II"/>
    <property type="match status" value="1"/>
</dbReference>
<dbReference type="RefSeq" id="WP_150377046.1">
    <property type="nucleotide sequence ID" value="NZ_CP044067.1"/>
</dbReference>
<evidence type="ECO:0000313" key="2">
    <source>
        <dbReference type="EMBL" id="QET06328.1"/>
    </source>
</evidence>
<dbReference type="PIRSF" id="PIRSF017082">
    <property type="entry name" value="YflP"/>
    <property type="match status" value="1"/>
</dbReference>
<dbReference type="CDD" id="cd13578">
    <property type="entry name" value="PBP2_Bug27"/>
    <property type="match status" value="1"/>
</dbReference>
<dbReference type="Proteomes" id="UP000322822">
    <property type="component" value="Chromosome 2"/>
</dbReference>
<dbReference type="InterPro" id="IPR042100">
    <property type="entry name" value="Bug_dom1"/>
</dbReference>
<dbReference type="SUPFAM" id="SSF53850">
    <property type="entry name" value="Periplasmic binding protein-like II"/>
    <property type="match status" value="1"/>
</dbReference>
<dbReference type="Gene3D" id="3.40.190.150">
    <property type="entry name" value="Bordetella uptake gene, domain 1"/>
    <property type="match status" value="1"/>
</dbReference>
<dbReference type="InterPro" id="IPR005064">
    <property type="entry name" value="BUG"/>
</dbReference>
<proteinExistence type="inferred from homology"/>
<organism evidence="2 3">
    <name type="scientific">Cupriavidus pauculus</name>
    <dbReference type="NCBI Taxonomy" id="82633"/>
    <lineage>
        <taxon>Bacteria</taxon>
        <taxon>Pseudomonadati</taxon>
        <taxon>Pseudomonadota</taxon>
        <taxon>Betaproteobacteria</taxon>
        <taxon>Burkholderiales</taxon>
        <taxon>Burkholderiaceae</taxon>
        <taxon>Cupriavidus</taxon>
    </lineage>
</organism>
<dbReference type="PANTHER" id="PTHR42928:SF5">
    <property type="entry name" value="BLR1237 PROTEIN"/>
    <property type="match status" value="1"/>
</dbReference>
<dbReference type="PANTHER" id="PTHR42928">
    <property type="entry name" value="TRICARBOXYLATE-BINDING PROTEIN"/>
    <property type="match status" value="1"/>
</dbReference>
<sequence>MHARLHLRQSAAALATALAAIGAGTFLAIHPAIAQDAYPSKPIRLVIGFPPGGAADTIARIYGEALSKELKQPVVVDNRPGAGTTIAADYVAKSPADGYTLYIGGASLMGGDNALYKNLRYTAGDFTPVTQLTTAPLLLVAGKASGIKTTADLLQKAKQSPGALNYSSSGNGVVTHLAGVHFVKMAHITMTHVPYKGGAQSGQAVAAGDAQVSFATPASVQPLIDAGKLTPIAVTSARRSTVMPNYPTIAESGVPGYELNNWYGLFVAKGTPAPIVQQLHSASVKVLREPAVRKQLASRGEEAAPSASPDAFRTFATREGKLNVDLIAQSGANID</sequence>
<dbReference type="OrthoDB" id="8678477at2"/>
<name>A0A5P2HET5_9BURK</name>
<dbReference type="AlphaFoldDB" id="A0A5P2HET5"/>
<dbReference type="Pfam" id="PF03401">
    <property type="entry name" value="TctC"/>
    <property type="match status" value="1"/>
</dbReference>
<reference evidence="2 3" key="1">
    <citation type="submission" date="2019-09" db="EMBL/GenBank/DDBJ databases">
        <title>FDA dAtabase for Regulatory Grade micrObial Sequences (FDA-ARGOS): Supporting development and validation of Infectious Disease Dx tests.</title>
        <authorList>
            <person name="Sciortino C."/>
            <person name="Tallon L."/>
            <person name="Sadzewicz L."/>
            <person name="Vavikolanu K."/>
            <person name="Mehta A."/>
            <person name="Aluvathingal J."/>
            <person name="Nadendla S."/>
            <person name="Nandy P."/>
            <person name="Geyer C."/>
            <person name="Yan Y."/>
            <person name="Sichtig H."/>
        </authorList>
    </citation>
    <scope>NUCLEOTIDE SEQUENCE [LARGE SCALE GENOMIC DNA]</scope>
    <source>
        <strain evidence="2 3">FDAARGOS_664</strain>
    </source>
</reference>
<accession>A0A5P2HET5</accession>
<evidence type="ECO:0000313" key="3">
    <source>
        <dbReference type="Proteomes" id="UP000322822"/>
    </source>
</evidence>
<protein>
    <submittedName>
        <fullName evidence="2">Tripartite tricarboxylate transporter substrate binding protein</fullName>
    </submittedName>
</protein>
<gene>
    <name evidence="2" type="ORF">FOB72_31030</name>
</gene>
<comment type="similarity">
    <text evidence="1">Belongs to the UPF0065 (bug) family.</text>
</comment>
<dbReference type="EMBL" id="CP044067">
    <property type="protein sequence ID" value="QET06328.1"/>
    <property type="molecule type" value="Genomic_DNA"/>
</dbReference>